<sequence length="383" mass="43618">MLMYIICAPIRTLTKARNFYMRSVEDCAGRVGHGGGGVSGYTASQVPHVPRSFSINPSSSSNDEDVRELFRTSTSNRNNSVEKYNKNKSASNSDMHRRPIAQPIVRQPNNTMNGMGVRSYSVGLTMGRIDEETACSFREDEVNVKTDLYPRRRSYAVEKNCWACINCEGYIIGNPATNVKGDVNSRIEYAHRMALISDRIYESTTRNCSGEYVDVDPNNQLCLNSLQAFQECTGRLDSEHILAPFCPKANDYNEFTVLEMNWNWKAGISLPVEDTLKDFPSSLQLCREDRIRYAVLWANDINVRKAFNIREGTKGEWAKCNKTTPYTGDHDMSIPYVSTLAWIESLNLTLEDDWKPWFSDHQVAGLRYYLRRKWGSKLNLVMG</sequence>
<accession>A0A498JUE3</accession>
<feature type="region of interest" description="Disordered" evidence="2">
    <location>
        <begin position="49"/>
        <end position="99"/>
    </location>
</feature>
<evidence type="ECO:0000313" key="3">
    <source>
        <dbReference type="EMBL" id="RXH97434.1"/>
    </source>
</evidence>
<evidence type="ECO:0000256" key="2">
    <source>
        <dbReference type="SAM" id="MobiDB-lite"/>
    </source>
</evidence>
<dbReference type="GO" id="GO:0004185">
    <property type="term" value="F:serine-type carboxypeptidase activity"/>
    <property type="evidence" value="ECO:0007669"/>
    <property type="project" value="InterPro"/>
</dbReference>
<reference evidence="3 4" key="1">
    <citation type="submission" date="2018-10" db="EMBL/GenBank/DDBJ databases">
        <title>A high-quality apple genome assembly.</title>
        <authorList>
            <person name="Hu J."/>
        </authorList>
    </citation>
    <scope>NUCLEOTIDE SEQUENCE [LARGE SCALE GENOMIC DNA]</scope>
    <source>
        <strain evidence="4">cv. HFTH1</strain>
        <tissue evidence="3">Young leaf</tissue>
    </source>
</reference>
<dbReference type="Gene3D" id="3.40.50.11320">
    <property type="match status" value="1"/>
</dbReference>
<comment type="similarity">
    <text evidence="1">Belongs to the peptidase S10 family.</text>
</comment>
<dbReference type="InterPro" id="IPR029058">
    <property type="entry name" value="AB_hydrolase_fold"/>
</dbReference>
<feature type="compositionally biased region" description="Polar residues" evidence="2">
    <location>
        <begin position="71"/>
        <end position="93"/>
    </location>
</feature>
<dbReference type="Pfam" id="PF00450">
    <property type="entry name" value="Peptidase_S10"/>
    <property type="match status" value="2"/>
</dbReference>
<name>A0A498JUE3_MALDO</name>
<keyword evidence="4" id="KW-1185">Reference proteome</keyword>
<dbReference type="InterPro" id="IPR001563">
    <property type="entry name" value="Peptidase_S10"/>
</dbReference>
<comment type="caution">
    <text evidence="3">The sequence shown here is derived from an EMBL/GenBank/DDBJ whole genome shotgun (WGS) entry which is preliminary data.</text>
</comment>
<feature type="compositionally biased region" description="Low complexity" evidence="2">
    <location>
        <begin position="52"/>
        <end position="61"/>
    </location>
</feature>
<gene>
    <name evidence="3" type="ORF">DVH24_007780</name>
</gene>
<dbReference type="PANTHER" id="PTHR33526:SF20">
    <property type="entry name" value="VQ DOMAIN-CONTAINING PROTEIN"/>
    <property type="match status" value="1"/>
</dbReference>
<dbReference type="SUPFAM" id="SSF53474">
    <property type="entry name" value="alpha/beta-Hydrolases"/>
    <property type="match status" value="1"/>
</dbReference>
<proteinExistence type="inferred from homology"/>
<evidence type="ECO:0000313" key="4">
    <source>
        <dbReference type="Proteomes" id="UP000290289"/>
    </source>
</evidence>
<organism evidence="3 4">
    <name type="scientific">Malus domestica</name>
    <name type="common">Apple</name>
    <name type="synonym">Pyrus malus</name>
    <dbReference type="NCBI Taxonomy" id="3750"/>
    <lineage>
        <taxon>Eukaryota</taxon>
        <taxon>Viridiplantae</taxon>
        <taxon>Streptophyta</taxon>
        <taxon>Embryophyta</taxon>
        <taxon>Tracheophyta</taxon>
        <taxon>Spermatophyta</taxon>
        <taxon>Magnoliopsida</taxon>
        <taxon>eudicotyledons</taxon>
        <taxon>Gunneridae</taxon>
        <taxon>Pentapetalae</taxon>
        <taxon>rosids</taxon>
        <taxon>fabids</taxon>
        <taxon>Rosales</taxon>
        <taxon>Rosaceae</taxon>
        <taxon>Amygdaloideae</taxon>
        <taxon>Maleae</taxon>
        <taxon>Malus</taxon>
    </lineage>
</organism>
<dbReference type="Proteomes" id="UP000290289">
    <property type="component" value="Chromosome 5"/>
</dbReference>
<dbReference type="GO" id="GO:0006508">
    <property type="term" value="P:proteolysis"/>
    <property type="evidence" value="ECO:0007669"/>
    <property type="project" value="InterPro"/>
</dbReference>
<evidence type="ECO:0000256" key="1">
    <source>
        <dbReference type="ARBA" id="ARBA00009431"/>
    </source>
</evidence>
<dbReference type="AlphaFoldDB" id="A0A498JUE3"/>
<protein>
    <submittedName>
        <fullName evidence="3">Uncharacterized protein</fullName>
    </submittedName>
</protein>
<dbReference type="Gene3D" id="3.40.50.1820">
    <property type="entry name" value="alpha/beta hydrolase"/>
    <property type="match status" value="1"/>
</dbReference>
<dbReference type="PANTHER" id="PTHR33526">
    <property type="entry name" value="OS07G0123800 PROTEIN"/>
    <property type="match status" value="1"/>
</dbReference>
<dbReference type="EMBL" id="RDQH01000331">
    <property type="protein sequence ID" value="RXH97434.1"/>
    <property type="molecule type" value="Genomic_DNA"/>
</dbReference>